<keyword evidence="1" id="KW-0648">Protein biosynthesis</keyword>
<keyword evidence="1" id="KW-0396">Initiation factor</keyword>
<name>A0A0A9E8X2_ARUDO</name>
<reference evidence="1" key="1">
    <citation type="submission" date="2014-09" db="EMBL/GenBank/DDBJ databases">
        <authorList>
            <person name="Magalhaes I.L.F."/>
            <person name="Oliveira U."/>
            <person name="Santos F.R."/>
            <person name="Vidigal T.H.D.A."/>
            <person name="Brescovit A.D."/>
            <person name="Santos A.J."/>
        </authorList>
    </citation>
    <scope>NUCLEOTIDE SEQUENCE</scope>
    <source>
        <tissue evidence="1">Shoot tissue taken approximately 20 cm above the soil surface</tissue>
    </source>
</reference>
<dbReference type="GO" id="GO:0003743">
    <property type="term" value="F:translation initiation factor activity"/>
    <property type="evidence" value="ECO:0007669"/>
    <property type="project" value="UniProtKB-KW"/>
</dbReference>
<dbReference type="AlphaFoldDB" id="A0A0A9E8X2"/>
<reference evidence="1" key="2">
    <citation type="journal article" date="2015" name="Data Brief">
        <title>Shoot transcriptome of the giant reed, Arundo donax.</title>
        <authorList>
            <person name="Barrero R.A."/>
            <person name="Guerrero F.D."/>
            <person name="Moolhuijzen P."/>
            <person name="Goolsby J.A."/>
            <person name="Tidwell J."/>
            <person name="Bellgard S.E."/>
            <person name="Bellgard M.I."/>
        </authorList>
    </citation>
    <scope>NUCLEOTIDE SEQUENCE</scope>
    <source>
        <tissue evidence="1">Shoot tissue taken approximately 20 cm above the soil surface</tissue>
    </source>
</reference>
<protein>
    <submittedName>
        <fullName evidence="1">Eukaryotic translation initiation factor 2 beta subunit</fullName>
    </submittedName>
</protein>
<dbReference type="EMBL" id="GBRH01203530">
    <property type="protein sequence ID" value="JAD94365.1"/>
    <property type="molecule type" value="Transcribed_RNA"/>
</dbReference>
<evidence type="ECO:0000313" key="1">
    <source>
        <dbReference type="EMBL" id="JAD94365.1"/>
    </source>
</evidence>
<organism evidence="1">
    <name type="scientific">Arundo donax</name>
    <name type="common">Giant reed</name>
    <name type="synonym">Donax arundinaceus</name>
    <dbReference type="NCBI Taxonomy" id="35708"/>
    <lineage>
        <taxon>Eukaryota</taxon>
        <taxon>Viridiplantae</taxon>
        <taxon>Streptophyta</taxon>
        <taxon>Embryophyta</taxon>
        <taxon>Tracheophyta</taxon>
        <taxon>Spermatophyta</taxon>
        <taxon>Magnoliopsida</taxon>
        <taxon>Liliopsida</taxon>
        <taxon>Poales</taxon>
        <taxon>Poaceae</taxon>
        <taxon>PACMAD clade</taxon>
        <taxon>Arundinoideae</taxon>
        <taxon>Arundineae</taxon>
        <taxon>Arundo</taxon>
    </lineage>
</organism>
<accession>A0A0A9E8X2</accession>
<proteinExistence type="predicted"/>
<sequence>MTLQPLLLWGTKPKLHEYSSLTLKGKLKPKHYVQKKEPDCCSTMYVFASIFRA</sequence>